<evidence type="ECO:0000259" key="9">
    <source>
        <dbReference type="PROSITE" id="PS51831"/>
    </source>
</evidence>
<dbReference type="Pfam" id="PF19296">
    <property type="entry name" value="RelA_AH_RIS"/>
    <property type="match status" value="1"/>
</dbReference>
<comment type="catalytic activity">
    <reaction evidence="5">
        <text>GTP + ATP = guanosine 3'-diphosphate 5'-triphosphate + AMP</text>
        <dbReference type="Rhea" id="RHEA:22088"/>
        <dbReference type="ChEBI" id="CHEBI:30616"/>
        <dbReference type="ChEBI" id="CHEBI:37565"/>
        <dbReference type="ChEBI" id="CHEBI:142410"/>
        <dbReference type="ChEBI" id="CHEBI:456215"/>
        <dbReference type="EC" id="2.7.6.5"/>
    </reaction>
</comment>
<dbReference type="SUPFAM" id="SSF109604">
    <property type="entry name" value="HD-domain/PDEase-like"/>
    <property type="match status" value="1"/>
</dbReference>
<gene>
    <name evidence="11" type="ORF">U1T56_10975</name>
</gene>
<proteinExistence type="inferred from homology"/>
<dbReference type="InterPro" id="IPR045865">
    <property type="entry name" value="ACT-like_dom_sf"/>
</dbReference>
<organism evidence="11 12">
    <name type="scientific">Benzoatithermus flavus</name>
    <dbReference type="NCBI Taxonomy" id="3108223"/>
    <lineage>
        <taxon>Bacteria</taxon>
        <taxon>Pseudomonadati</taxon>
        <taxon>Pseudomonadota</taxon>
        <taxon>Alphaproteobacteria</taxon>
        <taxon>Geminicoccales</taxon>
        <taxon>Geminicoccaceae</taxon>
        <taxon>Benzoatithermus</taxon>
    </lineage>
</organism>
<dbReference type="Gene3D" id="3.30.460.10">
    <property type="entry name" value="Beta Polymerase, domain 2"/>
    <property type="match status" value="1"/>
</dbReference>
<dbReference type="InterPro" id="IPR006674">
    <property type="entry name" value="HD_domain"/>
</dbReference>
<accession>A0ABU8XR35</accession>
<dbReference type="GO" id="GO:0008728">
    <property type="term" value="F:GTP diphosphokinase activity"/>
    <property type="evidence" value="ECO:0007669"/>
    <property type="project" value="UniProtKB-EC"/>
</dbReference>
<dbReference type="EC" id="2.7.6.5" evidence="1"/>
<dbReference type="PROSITE" id="PS51880">
    <property type="entry name" value="TGS"/>
    <property type="match status" value="1"/>
</dbReference>
<evidence type="ECO:0000256" key="1">
    <source>
        <dbReference type="ARBA" id="ARBA00013251"/>
    </source>
</evidence>
<dbReference type="Pfam" id="PF04607">
    <property type="entry name" value="RelA_SpoT"/>
    <property type="match status" value="1"/>
</dbReference>
<keyword evidence="11" id="KW-0808">Transferase</keyword>
<dbReference type="Proteomes" id="UP001375743">
    <property type="component" value="Unassembled WGS sequence"/>
</dbReference>
<dbReference type="PANTHER" id="PTHR21262">
    <property type="entry name" value="GUANOSINE-3',5'-BIS DIPHOSPHATE 3'-PYROPHOSPHOHYDROLASE"/>
    <property type="match status" value="1"/>
</dbReference>
<dbReference type="Gene3D" id="1.10.3210.10">
    <property type="entry name" value="Hypothetical protein af1432"/>
    <property type="match status" value="1"/>
</dbReference>
<comment type="caution">
    <text evidence="11">The sequence shown here is derived from an EMBL/GenBank/DDBJ whole genome shotgun (WGS) entry which is preliminary data.</text>
</comment>
<feature type="domain" description="HD" evidence="9">
    <location>
        <begin position="77"/>
        <end position="176"/>
    </location>
</feature>
<protein>
    <recommendedName>
        <fullName evidence="2">GTP pyrophosphokinase rsh</fullName>
        <ecNumber evidence="1">2.7.6.5</ecNumber>
    </recommendedName>
    <alternativeName>
        <fullName evidence="4">(p)ppGpp synthase</fullName>
    </alternativeName>
    <alternativeName>
        <fullName evidence="3">ATP:GTP 3'-pyrophosphotransferase</fullName>
    </alternativeName>
</protein>
<evidence type="ECO:0000256" key="6">
    <source>
        <dbReference type="RuleBase" id="RU003847"/>
    </source>
</evidence>
<dbReference type="Pfam" id="PF13328">
    <property type="entry name" value="HD_4"/>
    <property type="match status" value="1"/>
</dbReference>
<evidence type="ECO:0000256" key="5">
    <source>
        <dbReference type="ARBA" id="ARBA00048244"/>
    </source>
</evidence>
<dbReference type="InterPro" id="IPR007685">
    <property type="entry name" value="RelA_SpoT"/>
</dbReference>
<dbReference type="InterPro" id="IPR004095">
    <property type="entry name" value="TGS"/>
</dbReference>
<dbReference type="Pfam" id="PF02824">
    <property type="entry name" value="TGS"/>
    <property type="match status" value="1"/>
</dbReference>
<dbReference type="CDD" id="cd00077">
    <property type="entry name" value="HDc"/>
    <property type="match status" value="1"/>
</dbReference>
<dbReference type="InterPro" id="IPR043519">
    <property type="entry name" value="NT_sf"/>
</dbReference>
<evidence type="ECO:0000313" key="12">
    <source>
        <dbReference type="Proteomes" id="UP001375743"/>
    </source>
</evidence>
<reference evidence="11 12" key="1">
    <citation type="submission" date="2024-01" db="EMBL/GenBank/DDBJ databases">
        <title>Multi-omics insights into the function and evolution of sodium benzoate biodegradation pathways in Benzoatithermus flavus gen. nov., sp. nov. from hot spring.</title>
        <authorList>
            <person name="Hu C.-J."/>
            <person name="Li W.-J."/>
        </authorList>
    </citation>
    <scope>NUCLEOTIDE SEQUENCE [LARGE SCALE GENOMIC DNA]</scope>
    <source>
        <strain evidence="11 12">SYSU G07066</strain>
    </source>
</reference>
<dbReference type="SUPFAM" id="SSF55021">
    <property type="entry name" value="ACT-like"/>
    <property type="match status" value="1"/>
</dbReference>
<dbReference type="CDD" id="cd05399">
    <property type="entry name" value="NT_Rel-Spo_like"/>
    <property type="match status" value="1"/>
</dbReference>
<dbReference type="CDD" id="cd01668">
    <property type="entry name" value="TGS_RSH"/>
    <property type="match status" value="1"/>
</dbReference>
<evidence type="ECO:0000256" key="4">
    <source>
        <dbReference type="ARBA" id="ARBA00032407"/>
    </source>
</evidence>
<dbReference type="SUPFAM" id="SSF81271">
    <property type="entry name" value="TGS-like"/>
    <property type="match status" value="1"/>
</dbReference>
<dbReference type="PROSITE" id="PS51831">
    <property type="entry name" value="HD"/>
    <property type="match status" value="1"/>
</dbReference>
<dbReference type="InterPro" id="IPR002912">
    <property type="entry name" value="ACT_dom"/>
</dbReference>
<sequence>MTPGEAAELVTEAAAPAPVPAPPAPPPKPRRPVMRQYELVERVKSYDPDADEDLLNRAYVFAMKAHGSQLRASGDPYFHHPVEVAGILTGFRLDSASIATALLHDTVEDTGATLEEIERLFGRTVARLVDGVTKLNRLELQSAQTAQAENFRKLLLAMSEDIRVLLVKLADRLHNMRTLHFIKNPEKRRRIAVETMEIYAPLAERIGMEGLKAELQDLAFAELWPDARESILHRLRHLRQGDVDLVDRVVAELKHVLQVAGIEAEIYGREKTPYSIWQKMERKNISFEQLSDIMAFRVLVDSVPACYAALGVIHGAYHMLPGRFKDFISTPKPNGYRSLHTTIIGPERRKIEVQIRTRDMHEVAELGVAAHWAYKQDSRITDGKQYRWIRELLDILEHAADPEDFLENTKLDLFQDQVFCFTPKGDLIALPRGATPVDFAYAVHSQVGDRCVGAKIDGRMVQLRTQLQNGDQVEIITSKNGSPSPEWERFVVTGRARARIRRYLRTQQRDEHLAHGREALAKAARQEQLSIAEKQLEKVLEPLHQKTVEDLLVAIGEGTLSVRTVLETLHPELKRQDGRKGEIGARVIPLRRPSPPALPAAGSPIVGLPTGVAFHYAGCCRPVPGDAIVGLIRTGRPVSIHRAECTVLSRSRTPEHRLLELGWNERETLPKVSARLSVTTLNRPGSLGSISTVVGKQGGNIVDLKIGRRTPEIYELLLDVEVDSLDQLMRVQAALRATACVTSVERNLG</sequence>
<dbReference type="InterPro" id="IPR045600">
    <property type="entry name" value="RelA/SpoT_AH_RIS"/>
</dbReference>
<evidence type="ECO:0000256" key="2">
    <source>
        <dbReference type="ARBA" id="ARBA00014315"/>
    </source>
</evidence>
<dbReference type="PANTHER" id="PTHR21262:SF36">
    <property type="entry name" value="BIFUNCTIONAL (P)PPGPP SYNTHASE_HYDROLASE SPOT"/>
    <property type="match status" value="1"/>
</dbReference>
<evidence type="ECO:0000259" key="8">
    <source>
        <dbReference type="PROSITE" id="PS51671"/>
    </source>
</evidence>
<evidence type="ECO:0000313" key="11">
    <source>
        <dbReference type="EMBL" id="MEK0083677.1"/>
    </source>
</evidence>
<feature type="domain" description="ACT" evidence="8">
    <location>
        <begin position="675"/>
        <end position="749"/>
    </location>
</feature>
<dbReference type="PROSITE" id="PS51671">
    <property type="entry name" value="ACT"/>
    <property type="match status" value="1"/>
</dbReference>
<dbReference type="InterPro" id="IPR003607">
    <property type="entry name" value="HD/PDEase_dom"/>
</dbReference>
<evidence type="ECO:0000259" key="10">
    <source>
        <dbReference type="PROSITE" id="PS51880"/>
    </source>
</evidence>
<dbReference type="InterPro" id="IPR033655">
    <property type="entry name" value="TGS_RelA/SpoT"/>
</dbReference>
<dbReference type="InterPro" id="IPR012675">
    <property type="entry name" value="Beta-grasp_dom_sf"/>
</dbReference>
<dbReference type="InterPro" id="IPR004811">
    <property type="entry name" value="RelA/Spo_fam"/>
</dbReference>
<comment type="similarity">
    <text evidence="6">Belongs to the relA/spoT family.</text>
</comment>
<keyword evidence="12" id="KW-1185">Reference proteome</keyword>
<feature type="region of interest" description="Disordered" evidence="7">
    <location>
        <begin position="1"/>
        <end position="32"/>
    </location>
</feature>
<feature type="compositionally biased region" description="Pro residues" evidence="7">
    <location>
        <begin position="17"/>
        <end position="27"/>
    </location>
</feature>
<dbReference type="CDD" id="cd04876">
    <property type="entry name" value="ACT_RelA-SpoT"/>
    <property type="match status" value="1"/>
</dbReference>
<comment type="function">
    <text evidence="6">In eubacteria ppGpp (guanosine 3'-diphosphate 5'-diphosphate) is a mediator of the stringent response that coordinates a variety of cellular activities in response to changes in nutritional abundance.</text>
</comment>
<dbReference type="SMART" id="SM00954">
    <property type="entry name" value="RelA_SpoT"/>
    <property type="match status" value="1"/>
</dbReference>
<dbReference type="EMBL" id="JBBLZC010000009">
    <property type="protein sequence ID" value="MEK0083677.1"/>
    <property type="molecule type" value="Genomic_DNA"/>
</dbReference>
<evidence type="ECO:0000256" key="3">
    <source>
        <dbReference type="ARBA" id="ARBA00029754"/>
    </source>
</evidence>
<dbReference type="Gene3D" id="3.30.70.260">
    <property type="match status" value="1"/>
</dbReference>
<dbReference type="InterPro" id="IPR012676">
    <property type="entry name" value="TGS-like"/>
</dbReference>
<dbReference type="SUPFAM" id="SSF81301">
    <property type="entry name" value="Nucleotidyltransferase"/>
    <property type="match status" value="1"/>
</dbReference>
<dbReference type="Pfam" id="PF13291">
    <property type="entry name" value="ACT_4"/>
    <property type="match status" value="1"/>
</dbReference>
<dbReference type="SMART" id="SM00471">
    <property type="entry name" value="HDc"/>
    <property type="match status" value="1"/>
</dbReference>
<feature type="domain" description="TGS" evidence="10">
    <location>
        <begin position="412"/>
        <end position="477"/>
    </location>
</feature>
<dbReference type="Gene3D" id="3.10.20.30">
    <property type="match status" value="1"/>
</dbReference>
<name>A0ABU8XR35_9PROT</name>
<dbReference type="NCBIfam" id="TIGR00691">
    <property type="entry name" value="spoT_relA"/>
    <property type="match status" value="1"/>
</dbReference>
<evidence type="ECO:0000256" key="7">
    <source>
        <dbReference type="SAM" id="MobiDB-lite"/>
    </source>
</evidence>